<evidence type="ECO:0008006" key="18">
    <source>
        <dbReference type="Google" id="ProtNLM"/>
    </source>
</evidence>
<evidence type="ECO:0000259" key="14">
    <source>
        <dbReference type="Pfam" id="PF18403"/>
    </source>
</evidence>
<dbReference type="SUPFAM" id="SSF53448">
    <property type="entry name" value="Nucleotide-diphospho-sugar transferases"/>
    <property type="match status" value="1"/>
</dbReference>
<dbReference type="Proteomes" id="UP000815325">
    <property type="component" value="Unassembled WGS sequence"/>
</dbReference>
<evidence type="ECO:0000256" key="6">
    <source>
        <dbReference type="ARBA" id="ARBA00022729"/>
    </source>
</evidence>
<evidence type="ECO:0000259" key="12">
    <source>
        <dbReference type="Pfam" id="PF18401"/>
    </source>
</evidence>
<dbReference type="InterPro" id="IPR009448">
    <property type="entry name" value="UDP-g_GGtrans"/>
</dbReference>
<evidence type="ECO:0000313" key="16">
    <source>
        <dbReference type="EMBL" id="KAF5843740.1"/>
    </source>
</evidence>
<organism evidence="16 17">
    <name type="scientific">Dunaliella salina</name>
    <name type="common">Green alga</name>
    <name type="synonym">Protococcus salinus</name>
    <dbReference type="NCBI Taxonomy" id="3046"/>
    <lineage>
        <taxon>Eukaryota</taxon>
        <taxon>Viridiplantae</taxon>
        <taxon>Chlorophyta</taxon>
        <taxon>core chlorophytes</taxon>
        <taxon>Chlorophyceae</taxon>
        <taxon>CS clade</taxon>
        <taxon>Chlamydomonadales</taxon>
        <taxon>Dunaliellaceae</taxon>
        <taxon>Dunaliella</taxon>
    </lineage>
</organism>
<dbReference type="Pfam" id="PF18404">
    <property type="entry name" value="Glyco_transf_24"/>
    <property type="match status" value="1"/>
</dbReference>
<feature type="region of interest" description="Disordered" evidence="9">
    <location>
        <begin position="1348"/>
        <end position="1379"/>
    </location>
</feature>
<evidence type="ECO:0000259" key="11">
    <source>
        <dbReference type="Pfam" id="PF18400"/>
    </source>
</evidence>
<dbReference type="Pfam" id="PF18403">
    <property type="entry name" value="Thioredoxin_15"/>
    <property type="match status" value="1"/>
</dbReference>
<dbReference type="Pfam" id="PF18402">
    <property type="entry name" value="Thioredoxin_14"/>
    <property type="match status" value="1"/>
</dbReference>
<keyword evidence="8" id="KW-0325">Glycoprotein</keyword>
<evidence type="ECO:0000259" key="15">
    <source>
        <dbReference type="Pfam" id="PF18404"/>
    </source>
</evidence>
<feature type="region of interest" description="Disordered" evidence="9">
    <location>
        <begin position="270"/>
        <end position="296"/>
    </location>
</feature>
<evidence type="ECO:0000256" key="3">
    <source>
        <dbReference type="ARBA" id="ARBA00004922"/>
    </source>
</evidence>
<comment type="pathway">
    <text evidence="3">Protein modification; protein glycosylation.</text>
</comment>
<gene>
    <name evidence="16" type="ORF">DUNSADRAFT_8256</name>
</gene>
<feature type="domain" description="UGGT thioredoxin-like" evidence="12">
    <location>
        <begin position="338"/>
        <end position="457"/>
    </location>
</feature>
<comment type="caution">
    <text evidence="16">The sequence shown here is derived from an EMBL/GenBank/DDBJ whole genome shotgun (WGS) entry which is preliminary data.</text>
</comment>
<evidence type="ECO:0000256" key="8">
    <source>
        <dbReference type="ARBA" id="ARBA00023180"/>
    </source>
</evidence>
<dbReference type="InterPro" id="IPR040694">
    <property type="entry name" value="UGGT_TRXL_2"/>
</dbReference>
<feature type="domain" description="UGGT thioredoxin-like" evidence="11">
    <location>
        <begin position="38"/>
        <end position="205"/>
    </location>
</feature>
<feature type="region of interest" description="Disordered" evidence="9">
    <location>
        <begin position="1403"/>
        <end position="1430"/>
    </location>
</feature>
<sequence>MRSRSLLLALFFWSISLHLSAAVEKGASVTLAARWPGTSFLLEAAEMLAAEDPAHFWEFLRIASETKEPRDTEQCWSHIMAMAGGLLPPSIAQLSPLVLSSRQYSAKVEMNRQLVSQLYPDEACCFADVGGHIARSPSELSSALDAARRDAVHSTHQQPQLFDVDHIFGGHSSQGEGQIVVVLYGPLGAQCTWDMHVVLAGIVQQQQQQQQQQQPLRGQEGSSASVVYALRPVLTPNCQVGSCAALGTAERVLLPGYGVEAVLKNTEYSAMDEKDRDAERRSKSGAGGEDVGASEEEHGATLGQVGGFDFDVLVARKPELREELLTLRDHLLSADEEEEAVKVWELKDIGLQATQRITQAADPLRLLADISQNFPSLVSSLSRQKVNSTLRSAVAKTQQFIPSGTNFMLVNGLAVDIDDFDLYGFLDRLRAEVRLQGSLHSLGLATNETVELLQLRSQDSTDTLKNVRLDLGLSGPKGASASPVVFINNLEKDKMYTRRLSSSVMDVLNTFPGRLRPMAINAYVFVLVIDPISPEGMAFVDLILQMWQEMYPLRMGVTFSVPSVHDRLSLPKRLPFMQHDMAPKWASQSTSERLARAFLTIESVFGGPAAFGFWSLASRSAQAEGGWDSADADEVLRTSFTAAWSSAAQQPLSGVRARTAAKKLPSNMWGDLVQGSGYAAEAGMRIVEMCQWQQAKGIARGRDATGWLNGQQMVFKDGVDESVQQELLYMMVQEQQRLQEMVFYGSISEDDDVQDMLVSEAGAVGRWSPDIMSGKVSKVLHLGAFLQDPEYSRGPISFFLPRPAEDSSAKVNKKKSALVLASKLHPVTHIVVANLNRREGREQLAEGLRFLVEKGRGADKARVVLVLNPSTDRPDLTLLEVFLHLAVSQQLRKSTASSDGGVGTDMMPVATFMLSLLQDYALSAALSGPIDESSQHQAYVAAAYADKAGLSGEQLTDALVGMFLKGASRNDEVFNTPEPLVRLRGIHSRLARDTLGMAPGASAVITNGHVYPTPDADDAPVPEMQAIVAEDLALLTLLGTRYQPGPAMAAVVAGAYDGGKLEGVVPARGGAAAQSKLDDLLTGVSAAVASTAAKSASGAEELGSGGSKGPQVSKQVLQVLSSLKAGFVEAGPKPGTSPSGLHIVCVFDPLTRAAQRMSQVLGVLRDTALAPSISLLLNPQRDMSDMPLKSYYRFALPDLSPGEQASAVAPGPPIAYFQRLPTKKVLTMNMDVPEAWLVEATQAAHDVDNIRLADIEGSIAYTEYELDALMLTGSCVDVTQGSSRMTPPRGLQLHLGTFAEPHIRDTLVMSNLAYFQLKAAPGMWQLSLAPGRTQEIYVMQPSASDATAAPSAAAQEEGDGVSQGGTCSNRGSNRQACADSELSTGVVVSSLAGKHMILRVHKRPGKEREDVLKAAGEVASDKEEEEEEDLDMADYEELLLGLSGQAKKKPPPKPAPPPTITDGQSGPLLGGEVINVFTVASGHMYERLQKIMVLSVIKNTKSRVKFWFIKNYMSPQHKQVIPAMAKHYGFDYEFVTYKWPNWLHKQTDKQRIIWAYKILFLDVLFPLGVERIIFVDSDQVVRTDLADLYHMDIRGKPYAYTPFCNNNKEMDEFRFWKGGFWSQHLRGKPYHISALYLVDLKRFRAMAAGDQLRVVYDQLSKDPHSLANLDQDLPNYVQHSIPIFSLPKEWLWCESWCGDSTKSKAKTIDLCNNPKTKEPKLTAARRIIAEWPALDAEQADFTRHAEAEVYHLGEGDQVLQSPGQLQNIVGASTGETKHGGREGGSQIGGKDEL</sequence>
<evidence type="ECO:0000256" key="5">
    <source>
        <dbReference type="ARBA" id="ARBA00022679"/>
    </source>
</evidence>
<feature type="domain" description="UGGT thioredoxin-like" evidence="13">
    <location>
        <begin position="482"/>
        <end position="769"/>
    </location>
</feature>
<feature type="region of interest" description="Disordered" evidence="9">
    <location>
        <begin position="1444"/>
        <end position="1467"/>
    </location>
</feature>
<dbReference type="InterPro" id="IPR029044">
    <property type="entry name" value="Nucleotide-diphossugar_trans"/>
</dbReference>
<keyword evidence="5" id="KW-0808">Transferase</keyword>
<dbReference type="Pfam" id="PF06427">
    <property type="entry name" value="UDP-g_GGTase"/>
    <property type="match status" value="1"/>
</dbReference>
<dbReference type="InterPro" id="IPR040693">
    <property type="entry name" value="UGGT_TRXL_1"/>
</dbReference>
<evidence type="ECO:0000256" key="2">
    <source>
        <dbReference type="ARBA" id="ARBA00004319"/>
    </source>
</evidence>
<reference evidence="16" key="1">
    <citation type="submission" date="2017-08" db="EMBL/GenBank/DDBJ databases">
        <authorList>
            <person name="Polle J.E."/>
            <person name="Barry K."/>
            <person name="Cushman J."/>
            <person name="Schmutz J."/>
            <person name="Tran D."/>
            <person name="Hathwaick L.T."/>
            <person name="Yim W.C."/>
            <person name="Jenkins J."/>
            <person name="Mckie-Krisberg Z.M."/>
            <person name="Prochnik S."/>
            <person name="Lindquist E."/>
            <person name="Dockter R.B."/>
            <person name="Adam C."/>
            <person name="Molina H."/>
            <person name="Bunkerborg J."/>
            <person name="Jin E."/>
            <person name="Buchheim M."/>
            <person name="Magnuson J."/>
        </authorList>
    </citation>
    <scope>NUCLEOTIDE SEQUENCE</scope>
    <source>
        <strain evidence="16">CCAP 19/18</strain>
    </source>
</reference>
<keyword evidence="7" id="KW-0256">Endoplasmic reticulum</keyword>
<evidence type="ECO:0000256" key="7">
    <source>
        <dbReference type="ARBA" id="ARBA00022824"/>
    </source>
</evidence>
<evidence type="ECO:0000256" key="1">
    <source>
        <dbReference type="ARBA" id="ARBA00001913"/>
    </source>
</evidence>
<accession>A0ABQ7HA61</accession>
<dbReference type="Pfam" id="PF18401">
    <property type="entry name" value="Thioredoxin_13"/>
    <property type="match status" value="1"/>
</dbReference>
<dbReference type="EMBL" id="MU069438">
    <property type="protein sequence ID" value="KAF5843740.1"/>
    <property type="molecule type" value="Genomic_DNA"/>
</dbReference>
<feature type="domain" description="Glucosyltransferase 24 catalytic" evidence="15">
    <location>
        <begin position="1474"/>
        <end position="1738"/>
    </location>
</feature>
<feature type="compositionally biased region" description="Basic and acidic residues" evidence="9">
    <location>
        <begin position="271"/>
        <end position="282"/>
    </location>
</feature>
<feature type="signal peptide" evidence="10">
    <location>
        <begin position="1"/>
        <end position="22"/>
    </location>
</feature>
<dbReference type="Gene3D" id="3.90.550.10">
    <property type="entry name" value="Spore Coat Polysaccharide Biosynthesis Protein SpsA, Chain A"/>
    <property type="match status" value="1"/>
</dbReference>
<name>A0ABQ7HA61_DUNSA</name>
<dbReference type="PANTHER" id="PTHR11226:SF0">
    <property type="entry name" value="UDP-GLUCOSE:GLYCOPROTEIN GLUCOSYLTRANSFERASE"/>
    <property type="match status" value="1"/>
</dbReference>
<evidence type="ECO:0000256" key="4">
    <source>
        <dbReference type="ARBA" id="ARBA00006351"/>
    </source>
</evidence>
<evidence type="ECO:0000256" key="10">
    <source>
        <dbReference type="SAM" id="SignalP"/>
    </source>
</evidence>
<comment type="subcellular location">
    <subcellularLocation>
        <location evidence="2">Endoplasmic reticulum lumen</location>
    </subcellularLocation>
</comment>
<dbReference type="Pfam" id="PF18400">
    <property type="entry name" value="Thioredoxin_12"/>
    <property type="match status" value="1"/>
</dbReference>
<comment type="cofactor">
    <cofactor evidence="1">
        <name>Ca(2+)</name>
        <dbReference type="ChEBI" id="CHEBI:29108"/>
    </cofactor>
</comment>
<keyword evidence="6 10" id="KW-0732">Signal</keyword>
<evidence type="ECO:0000259" key="13">
    <source>
        <dbReference type="Pfam" id="PF18402"/>
    </source>
</evidence>
<evidence type="ECO:0000256" key="9">
    <source>
        <dbReference type="SAM" id="MobiDB-lite"/>
    </source>
</evidence>
<dbReference type="InterPro" id="IPR040525">
    <property type="entry name" value="UGGT_TRXL_4"/>
</dbReference>
<dbReference type="PANTHER" id="PTHR11226">
    <property type="entry name" value="UDP-GLUCOSE GLYCOPROTEIN:GLUCOSYLTRANSFERASE"/>
    <property type="match status" value="1"/>
</dbReference>
<comment type="similarity">
    <text evidence="4">Belongs to the glycosyltransferase 8 family.</text>
</comment>
<feature type="domain" description="UDP-glucose:glycoprotein glucosyltransferase thioredoxin-like" evidence="14">
    <location>
        <begin position="821"/>
        <end position="1018"/>
    </location>
</feature>
<keyword evidence="17" id="KW-1185">Reference proteome</keyword>
<dbReference type="InterPro" id="IPR040692">
    <property type="entry name" value="UGGT_TRXL_3"/>
</dbReference>
<dbReference type="InterPro" id="IPR040497">
    <property type="entry name" value="Glyco_transf_24"/>
</dbReference>
<feature type="compositionally biased region" description="Polar residues" evidence="9">
    <location>
        <begin position="1364"/>
        <end position="1379"/>
    </location>
</feature>
<feature type="chain" id="PRO_5045475169" description="UDP-glucose:glycoprotein glucosyltransferase" evidence="10">
    <location>
        <begin position="23"/>
        <end position="1793"/>
    </location>
</feature>
<dbReference type="CDD" id="cd06432">
    <property type="entry name" value="GT8_HUGT1_C_like"/>
    <property type="match status" value="1"/>
</dbReference>
<feature type="region of interest" description="Disordered" evidence="9">
    <location>
        <begin position="1768"/>
        <end position="1793"/>
    </location>
</feature>
<proteinExistence type="inferred from homology"/>
<evidence type="ECO:0000313" key="17">
    <source>
        <dbReference type="Proteomes" id="UP000815325"/>
    </source>
</evidence>
<protein>
    <recommendedName>
        <fullName evidence="18">UDP-glucose:glycoprotein glucosyltransferase</fullName>
    </recommendedName>
</protein>